<name>A0ABY6G3U9_9MICO</name>
<evidence type="ECO:0000256" key="1">
    <source>
        <dbReference type="ARBA" id="ARBA00007806"/>
    </source>
</evidence>
<protein>
    <submittedName>
        <fullName evidence="5">Glycoside hydrolase</fullName>
    </submittedName>
</protein>
<keyword evidence="2 5" id="KW-0378">Hydrolase</keyword>
<keyword evidence="2" id="KW-0326">Glycosidase</keyword>
<dbReference type="PANTHER" id="PTHR22762:SF89">
    <property type="entry name" value="ALPHA-XYLOSIDASE"/>
    <property type="match status" value="1"/>
</dbReference>
<dbReference type="Proteomes" id="UP001164305">
    <property type="component" value="Chromosome"/>
</dbReference>
<evidence type="ECO:0000259" key="3">
    <source>
        <dbReference type="Pfam" id="PF01055"/>
    </source>
</evidence>
<dbReference type="InterPro" id="IPR000322">
    <property type="entry name" value="Glyco_hydro_31_TIM"/>
</dbReference>
<dbReference type="InterPro" id="IPR048395">
    <property type="entry name" value="Glyco_hydro_31_C"/>
</dbReference>
<dbReference type="GO" id="GO:0016787">
    <property type="term" value="F:hydrolase activity"/>
    <property type="evidence" value="ECO:0007669"/>
    <property type="project" value="UniProtKB-KW"/>
</dbReference>
<dbReference type="InterPro" id="IPR013780">
    <property type="entry name" value="Glyco_hydro_b"/>
</dbReference>
<feature type="domain" description="Glycosyl hydrolase family 31 C-terminal" evidence="4">
    <location>
        <begin position="521"/>
        <end position="608"/>
    </location>
</feature>
<dbReference type="PANTHER" id="PTHR22762">
    <property type="entry name" value="ALPHA-GLUCOSIDASE"/>
    <property type="match status" value="1"/>
</dbReference>
<reference evidence="5" key="1">
    <citation type="submission" date="2022-10" db="EMBL/GenBank/DDBJ databases">
        <title>Whole-Genome Sequencing of Brachybacterium huguangmaarense BRM-3, Isolated from Betula schmidtii.</title>
        <authorList>
            <person name="Haam D."/>
        </authorList>
    </citation>
    <scope>NUCLEOTIDE SEQUENCE</scope>
    <source>
        <strain evidence="5">BRM-3</strain>
    </source>
</reference>
<dbReference type="CDD" id="cd06595">
    <property type="entry name" value="GH31_u1"/>
    <property type="match status" value="1"/>
</dbReference>
<evidence type="ECO:0000256" key="2">
    <source>
        <dbReference type="RuleBase" id="RU361185"/>
    </source>
</evidence>
<dbReference type="RefSeq" id="WP_263595080.1">
    <property type="nucleotide sequence ID" value="NZ_CP107020.1"/>
</dbReference>
<dbReference type="SUPFAM" id="SSF51011">
    <property type="entry name" value="Glycosyl hydrolase domain"/>
    <property type="match status" value="1"/>
</dbReference>
<dbReference type="Gene3D" id="2.60.40.1180">
    <property type="entry name" value="Golgi alpha-mannosidase II"/>
    <property type="match status" value="1"/>
</dbReference>
<keyword evidence="6" id="KW-1185">Reference proteome</keyword>
<dbReference type="EMBL" id="CP107020">
    <property type="protein sequence ID" value="UYG17873.1"/>
    <property type="molecule type" value="Genomic_DNA"/>
</dbReference>
<dbReference type="SUPFAM" id="SSF51445">
    <property type="entry name" value="(Trans)glycosidases"/>
    <property type="match status" value="1"/>
</dbReference>
<evidence type="ECO:0000313" key="6">
    <source>
        <dbReference type="Proteomes" id="UP001164305"/>
    </source>
</evidence>
<gene>
    <name evidence="5" type="ORF">BRM3_05475</name>
</gene>
<comment type="similarity">
    <text evidence="1 2">Belongs to the glycosyl hydrolase 31 family.</text>
</comment>
<feature type="domain" description="Glycoside hydrolase family 31 TIM barrel" evidence="3">
    <location>
        <begin position="211"/>
        <end position="512"/>
    </location>
</feature>
<evidence type="ECO:0000259" key="4">
    <source>
        <dbReference type="Pfam" id="PF21365"/>
    </source>
</evidence>
<sequence length="811" mass="89615">MTETAAAAVARAADGSVQGENYRITPLTPRVVRLEWSTTGRFEDRPSVFATQRPVQREGVRVHRAHGRLHVVTDAYRLEYDEGPFSTNGLQLQVGGGVSAYHSVWRYRQDLSLPAHREGRRRGAPVRALDGNLGGAARTLDEADGAIPLEPGISSTVGYAVIDDSGSMVFDGGRLGPREAPEGARDLYVFAQGRDHVAGLADLYEISGPQPLLPRFALGNWWSRFHRYSEASYLELMDRFRSHRIPFSVAVVDMDWHLTDIDPVHGSGWTGYTWNRELFADPARFQCELHERGMAVTLNVHPADGVRAFEDSYEAMCRALGRPADGEPIEFDAADPRFMDAYFEVLHRGLEELGTDFWWVDWQSGPYSRRDGLDPLWVLNHGHFEDSARGGRRPLTFSRYAGPGSHRYPVGFSGDSIISWDSLAFQPRFTAAGANIGYGWWSHDIGGHMEGVRDDELAARWVQFGVFSPIMRLHSGNSPFSGKEPWNFDTAAEATMSEHLRLRHRMLPYLHAMNHRAHHEGRPLVEPTYFVAPVDEAYEHQDQYSFGSQLLVAPIVRPAARDTRRASTDVYLPEGRWIDVFTHQPYRGGRTVRMHRDLASIPVLLKAGGFLPLAARGDDPWADSRLPDLEVLVAAGADNAFSLWEEPEDDVWVRTEFALDVAAGTLTVEAPERPFGPERGLTVRLLGFDVGAFADLTSSHGSCHAEAEDDAVLVRLDLPEDVPRLVLSSAGMTTQSTGDVEGRVTELLRTAQVGYQLKERLLASVTGFGAQGGASWAAVGSAPAGHAPVVHGYDAASRELVDAIQELVAAE</sequence>
<dbReference type="Pfam" id="PF01055">
    <property type="entry name" value="Glyco_hydro_31_2nd"/>
    <property type="match status" value="1"/>
</dbReference>
<dbReference type="InterPro" id="IPR017853">
    <property type="entry name" value="GH"/>
</dbReference>
<evidence type="ECO:0000313" key="5">
    <source>
        <dbReference type="EMBL" id="UYG17873.1"/>
    </source>
</evidence>
<dbReference type="Pfam" id="PF21365">
    <property type="entry name" value="Glyco_hydro_31_3rd"/>
    <property type="match status" value="1"/>
</dbReference>
<organism evidence="5 6">
    <name type="scientific">Brachybacterium huguangmaarense</name>
    <dbReference type="NCBI Taxonomy" id="1652028"/>
    <lineage>
        <taxon>Bacteria</taxon>
        <taxon>Bacillati</taxon>
        <taxon>Actinomycetota</taxon>
        <taxon>Actinomycetes</taxon>
        <taxon>Micrococcales</taxon>
        <taxon>Dermabacteraceae</taxon>
        <taxon>Brachybacterium</taxon>
    </lineage>
</organism>
<dbReference type="Gene3D" id="3.20.20.80">
    <property type="entry name" value="Glycosidases"/>
    <property type="match status" value="1"/>
</dbReference>
<accession>A0ABY6G3U9</accession>
<proteinExistence type="inferred from homology"/>